<proteinExistence type="predicted"/>
<feature type="domain" description="IPT/TIG" evidence="2">
    <location>
        <begin position="44"/>
        <end position="110"/>
    </location>
</feature>
<dbReference type="SUPFAM" id="SSF81296">
    <property type="entry name" value="E set domains"/>
    <property type="match status" value="1"/>
</dbReference>
<evidence type="ECO:0000313" key="5">
    <source>
        <dbReference type="Proteomes" id="UP001501469"/>
    </source>
</evidence>
<keyword evidence="5" id="KW-1185">Reference proteome</keyword>
<dbReference type="InterPro" id="IPR014756">
    <property type="entry name" value="Ig_E-set"/>
</dbReference>
<evidence type="ECO:0000259" key="2">
    <source>
        <dbReference type="Pfam" id="PF01833"/>
    </source>
</evidence>
<sequence>MGLATTDTILSVLRYMLTLVSLAARSFRLTLLGLLPVAALAQAPTISNLTPSTAAPGATVTITGTNLTGFTAVMLNGQEVRATAGATPATTATFIVPAASGTGRVRLTTPAGTALSGFKLGVTRASSSKNYGLVSNNATGATATGGYSTPVASDLDKDGRLEMLVGQGDGTMICYEQASANGAFSPTGTLITFATGGATVDVGNFAKPMVSDLDGDGLQEIIVGEELGKVLVYEQATSTGGSAFKVGAATTLFANPYGVPTSAAPNGGSYAKPTVGDLDSDGLIDILVGSNNGLLIRYEQLAAGNATAAGFSIPTTVKMADGTNLDAGAVSKPLITDYDGDGKLDMLVGNLAGNVLLYTQTAVNALTFSFVQNLSTGGTDASVINMGNTGTNPSSSGGYAAPAVTDYDGDGLLDLFLGNGTGTVYRYEQAVSATSPVVTAPLPVVLTSFTAQATATGNRLSWATAQEVNSARFVVEASATGETFAAIATLAAAGNTTSLSTYGFVDASETALSASRRYYRLRQEDLDGKVNYSPVVSVSRAAAASTASKTEAYPNPFADRLAVALPGQAEPQATTVTLLNLAGRPVFSTTLSLSAAPQALTALPELPAGVYILRVATATGSTSQKVVRQ</sequence>
<comment type="caution">
    <text evidence="4">The sequence shown here is derived from an EMBL/GenBank/DDBJ whole genome shotgun (WGS) entry which is preliminary data.</text>
</comment>
<dbReference type="PANTHER" id="PTHR44103">
    <property type="entry name" value="PROPROTEIN CONVERTASE P"/>
    <property type="match status" value="1"/>
</dbReference>
<evidence type="ECO:0008006" key="6">
    <source>
        <dbReference type="Google" id="ProtNLM"/>
    </source>
</evidence>
<organism evidence="4 5">
    <name type="scientific">Hymenobacter glaciei</name>
    <dbReference type="NCBI Taxonomy" id="877209"/>
    <lineage>
        <taxon>Bacteria</taxon>
        <taxon>Pseudomonadati</taxon>
        <taxon>Bacteroidota</taxon>
        <taxon>Cytophagia</taxon>
        <taxon>Cytophagales</taxon>
        <taxon>Hymenobacteraceae</taxon>
        <taxon>Hymenobacter</taxon>
    </lineage>
</organism>
<dbReference type="InterPro" id="IPR002909">
    <property type="entry name" value="IPT_dom"/>
</dbReference>
<dbReference type="Gene3D" id="2.130.10.130">
    <property type="entry name" value="Integrin alpha, N-terminal"/>
    <property type="match status" value="1"/>
</dbReference>
<evidence type="ECO:0000256" key="1">
    <source>
        <dbReference type="ARBA" id="ARBA00022729"/>
    </source>
</evidence>
<reference evidence="5" key="1">
    <citation type="journal article" date="2019" name="Int. J. Syst. Evol. Microbiol.">
        <title>The Global Catalogue of Microorganisms (GCM) 10K type strain sequencing project: providing services to taxonomists for standard genome sequencing and annotation.</title>
        <authorList>
            <consortium name="The Broad Institute Genomics Platform"/>
            <consortium name="The Broad Institute Genome Sequencing Center for Infectious Disease"/>
            <person name="Wu L."/>
            <person name="Ma J."/>
        </authorList>
    </citation>
    <scope>NUCLEOTIDE SEQUENCE [LARGE SCALE GENOMIC DNA]</scope>
    <source>
        <strain evidence="5">JCM 17225</strain>
    </source>
</reference>
<evidence type="ECO:0000313" key="4">
    <source>
        <dbReference type="EMBL" id="GAA4045338.1"/>
    </source>
</evidence>
<dbReference type="Pfam" id="PF13517">
    <property type="entry name" value="FG-GAP_3"/>
    <property type="match status" value="2"/>
</dbReference>
<dbReference type="InterPro" id="IPR026444">
    <property type="entry name" value="Secre_tail"/>
</dbReference>
<keyword evidence="1" id="KW-0732">Signal</keyword>
<feature type="domain" description="Secretion system C-terminal sorting" evidence="3">
    <location>
        <begin position="553"/>
        <end position="627"/>
    </location>
</feature>
<name>A0ABP7UJV5_9BACT</name>
<dbReference type="EMBL" id="BAABDK010000026">
    <property type="protein sequence ID" value="GAA4045338.1"/>
    <property type="molecule type" value="Genomic_DNA"/>
</dbReference>
<accession>A0ABP7UJV5</accession>
<dbReference type="InterPro" id="IPR013783">
    <property type="entry name" value="Ig-like_fold"/>
</dbReference>
<gene>
    <name evidence="4" type="ORF">GCM10022409_34220</name>
</gene>
<dbReference type="InterPro" id="IPR013517">
    <property type="entry name" value="FG-GAP"/>
</dbReference>
<protein>
    <recommendedName>
        <fullName evidence="6">IPT/TIG domain-containing protein</fullName>
    </recommendedName>
</protein>
<dbReference type="Pfam" id="PF18962">
    <property type="entry name" value="Por_Secre_tail"/>
    <property type="match status" value="1"/>
</dbReference>
<evidence type="ECO:0000259" key="3">
    <source>
        <dbReference type="Pfam" id="PF18962"/>
    </source>
</evidence>
<dbReference type="SUPFAM" id="SSF69318">
    <property type="entry name" value="Integrin alpha N-terminal domain"/>
    <property type="match status" value="1"/>
</dbReference>
<dbReference type="Pfam" id="PF01833">
    <property type="entry name" value="TIG"/>
    <property type="match status" value="1"/>
</dbReference>
<dbReference type="PANTHER" id="PTHR44103:SF1">
    <property type="entry name" value="PROPROTEIN CONVERTASE P"/>
    <property type="match status" value="1"/>
</dbReference>
<dbReference type="InterPro" id="IPR028994">
    <property type="entry name" value="Integrin_alpha_N"/>
</dbReference>
<dbReference type="Gene3D" id="2.60.40.10">
    <property type="entry name" value="Immunoglobulins"/>
    <property type="match status" value="1"/>
</dbReference>
<dbReference type="Proteomes" id="UP001501469">
    <property type="component" value="Unassembled WGS sequence"/>
</dbReference>
<dbReference type="NCBIfam" id="TIGR04183">
    <property type="entry name" value="Por_Secre_tail"/>
    <property type="match status" value="1"/>
</dbReference>